<dbReference type="EMBL" id="QPJD01000041">
    <property type="protein sequence ID" value="RCW40100.1"/>
    <property type="molecule type" value="Genomic_DNA"/>
</dbReference>
<comment type="caution">
    <text evidence="3">The sequence shown here is derived from an EMBL/GenBank/DDBJ whole genome shotgun (WGS) entry which is preliminary data.</text>
</comment>
<feature type="chain" id="PRO_5038863452" description="Lipoprotein" evidence="2">
    <location>
        <begin position="25"/>
        <end position="341"/>
    </location>
</feature>
<dbReference type="AlphaFoldDB" id="A0A368VFN6"/>
<evidence type="ECO:0000313" key="3">
    <source>
        <dbReference type="EMBL" id="RCW40100.1"/>
    </source>
</evidence>
<evidence type="ECO:0000313" key="4">
    <source>
        <dbReference type="Proteomes" id="UP000252415"/>
    </source>
</evidence>
<sequence>MIKNCMYMVPVVAVILLSACTGNPQDIQTAPQTTVSQKTSESASTDEYPILGSTLDGWTKKYGQPQGENLVRFEQDYILVKFFDKPEAYDIFLQFVYLDQKRRTSIEADSVVKQFLPKDSIIKEKGKKESVDETGRYFIQIDIYDSPSLKAVFGDGHVEVRKTVWTDSDPKPGISDIQLTYLTNEDIELMEEMSNESDNVDQNESNLENEELNELMDSLLQANREQLMHHRDNLDTIYRAIVDKYNKLKANYNTSEWSTFVKHTQDDINKHRDEFIKVFVDVRLIPSEHIKFALPIAELFAKLKQDLIIEMGKDLDGKTNELPQITKEIENLFHTLMDDGL</sequence>
<keyword evidence="4" id="KW-1185">Reference proteome</keyword>
<name>A0A368VFN6_9BACL</name>
<feature type="coiled-coil region" evidence="1">
    <location>
        <begin position="190"/>
        <end position="225"/>
    </location>
</feature>
<feature type="signal peptide" evidence="2">
    <location>
        <begin position="1"/>
        <end position="24"/>
    </location>
</feature>
<gene>
    <name evidence="3" type="ORF">DFP97_1412</name>
</gene>
<reference evidence="3 4" key="1">
    <citation type="submission" date="2018-07" db="EMBL/GenBank/DDBJ databases">
        <title>Genomic Encyclopedia of Type Strains, Phase III (KMG-III): the genomes of soil and plant-associated and newly described type strains.</title>
        <authorList>
            <person name="Whitman W."/>
        </authorList>
    </citation>
    <scope>NUCLEOTIDE SEQUENCE [LARGE SCALE GENOMIC DNA]</scope>
    <source>
        <strain evidence="3 4">CECT 7506</strain>
    </source>
</reference>
<organism evidence="3 4">
    <name type="scientific">Paenibacillus prosopidis</name>
    <dbReference type="NCBI Taxonomy" id="630520"/>
    <lineage>
        <taxon>Bacteria</taxon>
        <taxon>Bacillati</taxon>
        <taxon>Bacillota</taxon>
        <taxon>Bacilli</taxon>
        <taxon>Bacillales</taxon>
        <taxon>Paenibacillaceae</taxon>
        <taxon>Paenibacillus</taxon>
    </lineage>
</organism>
<evidence type="ECO:0000256" key="1">
    <source>
        <dbReference type="SAM" id="Coils"/>
    </source>
</evidence>
<keyword evidence="2" id="KW-0732">Signal</keyword>
<dbReference type="Proteomes" id="UP000252415">
    <property type="component" value="Unassembled WGS sequence"/>
</dbReference>
<keyword evidence="1" id="KW-0175">Coiled coil</keyword>
<evidence type="ECO:0000256" key="2">
    <source>
        <dbReference type="SAM" id="SignalP"/>
    </source>
</evidence>
<proteinExistence type="predicted"/>
<dbReference type="RefSeq" id="WP_114384267.1">
    <property type="nucleotide sequence ID" value="NZ_QPJD01000041.1"/>
</dbReference>
<evidence type="ECO:0008006" key="5">
    <source>
        <dbReference type="Google" id="ProtNLM"/>
    </source>
</evidence>
<protein>
    <recommendedName>
        <fullName evidence="5">Lipoprotein</fullName>
    </recommendedName>
</protein>
<dbReference type="PROSITE" id="PS51257">
    <property type="entry name" value="PROKAR_LIPOPROTEIN"/>
    <property type="match status" value="1"/>
</dbReference>
<accession>A0A368VFN6</accession>